<protein>
    <submittedName>
        <fullName evidence="3">Uncharacterized protein</fullName>
    </submittedName>
</protein>
<evidence type="ECO:0000313" key="4">
    <source>
        <dbReference type="Proteomes" id="UP000309231"/>
    </source>
</evidence>
<gene>
    <name evidence="2" type="ORF">C1S78_026420</name>
    <name evidence="3" type="ORF">C1S78_26385</name>
</gene>
<dbReference type="RefSeq" id="WP_053855246.1">
    <property type="nucleotide sequence ID" value="NZ_ANBS01000038.1"/>
</dbReference>
<evidence type="ECO:0000313" key="3">
    <source>
        <dbReference type="EMBL" id="TLH55436.1"/>
    </source>
</evidence>
<reference evidence="3" key="1">
    <citation type="submission" date="2018-01" db="EMBL/GenBank/DDBJ databases">
        <title>Comparative genomics of Mycobacterium mucogenicum and Mycobacterium neoaurum clade members emphasizing tRNA and non-coding RNA.</title>
        <authorList>
            <person name="Behra P.R.K."/>
            <person name="Pettersson B.M.F."/>
            <person name="Das S."/>
            <person name="Dasgupta S."/>
            <person name="Kirsebom L.A."/>
        </authorList>
    </citation>
    <scope>NUCLEOTIDE SEQUENCE</scope>
    <source>
        <strain evidence="3">DSM 44124</strain>
    </source>
</reference>
<sequence>MNACEDETEPMGESPAVPTAPKYPNVQAVTYYKARCTSCGKADHFEWTTADEAHNQTVKLAGWFRRAESLELLCSDCQKCDECGGDYAGNVGGRLLCLDHDPAHVKAGNPQTALDFGATS</sequence>
<dbReference type="GeneID" id="76728496"/>
<name>A0A8H2JHX0_MYCMU</name>
<evidence type="ECO:0000256" key="1">
    <source>
        <dbReference type="SAM" id="MobiDB-lite"/>
    </source>
</evidence>
<feature type="region of interest" description="Disordered" evidence="1">
    <location>
        <begin position="1"/>
        <end position="22"/>
    </location>
</feature>
<keyword evidence="4" id="KW-1185">Reference proteome</keyword>
<accession>A0A8H2JHX0</accession>
<dbReference type="EMBL" id="CP062008">
    <property type="protein sequence ID" value="QPG68910.1"/>
    <property type="molecule type" value="Genomic_DNA"/>
</dbReference>
<dbReference type="KEGG" id="mmuc:C1S78_026420"/>
<dbReference type="Proteomes" id="UP000309231">
    <property type="component" value="Chromosome"/>
</dbReference>
<feature type="compositionally biased region" description="Acidic residues" evidence="1">
    <location>
        <begin position="1"/>
        <end position="10"/>
    </location>
</feature>
<dbReference type="EMBL" id="POTL01000001">
    <property type="protein sequence ID" value="TLH55436.1"/>
    <property type="molecule type" value="Genomic_DNA"/>
</dbReference>
<reference evidence="2 4" key="3">
    <citation type="journal article" date="2019" name="Sci. Rep.">
        <title>Insight into the biology of Mycobacterium mucogenicum and Mycobacterium neoaurum clade members.</title>
        <authorList>
            <person name="Behra P.R.K."/>
            <person name="Pettersson B.M.F."/>
            <person name="Ramesh M."/>
            <person name="Dasgupta S."/>
            <person name="Kirsebom L.A."/>
        </authorList>
    </citation>
    <scope>NUCLEOTIDE SEQUENCE [LARGE SCALE GENOMIC DNA]</scope>
    <source>
        <strain evidence="2 4">DSM 44124</strain>
    </source>
</reference>
<evidence type="ECO:0000313" key="2">
    <source>
        <dbReference type="EMBL" id="QPG68910.1"/>
    </source>
</evidence>
<organism evidence="3">
    <name type="scientific">Mycolicibacterium mucogenicum DSM 44124</name>
    <dbReference type="NCBI Taxonomy" id="1226753"/>
    <lineage>
        <taxon>Bacteria</taxon>
        <taxon>Bacillati</taxon>
        <taxon>Actinomycetota</taxon>
        <taxon>Actinomycetes</taxon>
        <taxon>Mycobacteriales</taxon>
        <taxon>Mycobacteriaceae</taxon>
        <taxon>Mycolicibacterium</taxon>
    </lineage>
</organism>
<reference evidence="2 4" key="2">
    <citation type="journal article" date="2019" name="BMC Evol. Biol.">
        <title>Comparative genomics of Mycobacterium mucogenicum and Mycobacterium neoaurum clade members emphasizing tRNA and non-coding RNA.</title>
        <authorList>
            <person name="Behra P.R.K."/>
            <person name="Pettersson B.M.F."/>
            <person name="Das S."/>
            <person name="Dasgupta S."/>
            <person name="Kirsebom L.A."/>
        </authorList>
    </citation>
    <scope>NUCLEOTIDE SEQUENCE [LARGE SCALE GENOMIC DNA]</scope>
    <source>
        <strain evidence="2 4">DSM 44124</strain>
    </source>
</reference>
<proteinExistence type="predicted"/>
<dbReference type="AlphaFoldDB" id="A0A8H2JHX0"/>